<protein>
    <recommendedName>
        <fullName evidence="4">Anti-sigma factor</fullName>
    </recommendedName>
</protein>
<evidence type="ECO:0000313" key="3">
    <source>
        <dbReference type="Proteomes" id="UP000095552"/>
    </source>
</evidence>
<evidence type="ECO:0000313" key="2">
    <source>
        <dbReference type="EMBL" id="OEK05175.1"/>
    </source>
</evidence>
<gene>
    <name evidence="2" type="ORF">BFP71_17350</name>
</gene>
<keyword evidence="1" id="KW-0472">Membrane</keyword>
<organism evidence="2 3">
    <name type="scientific">Roseivirga misakiensis</name>
    <dbReference type="NCBI Taxonomy" id="1563681"/>
    <lineage>
        <taxon>Bacteria</taxon>
        <taxon>Pseudomonadati</taxon>
        <taxon>Bacteroidota</taxon>
        <taxon>Cytophagia</taxon>
        <taxon>Cytophagales</taxon>
        <taxon>Roseivirgaceae</taxon>
        <taxon>Roseivirga</taxon>
    </lineage>
</organism>
<evidence type="ECO:0008006" key="4">
    <source>
        <dbReference type="Google" id="ProtNLM"/>
    </source>
</evidence>
<keyword evidence="1" id="KW-1133">Transmembrane helix</keyword>
<dbReference type="Proteomes" id="UP000095552">
    <property type="component" value="Unassembled WGS sequence"/>
</dbReference>
<dbReference type="AlphaFoldDB" id="A0A1E5T1D6"/>
<dbReference type="EMBL" id="MDGQ01000005">
    <property type="protein sequence ID" value="OEK05175.1"/>
    <property type="molecule type" value="Genomic_DNA"/>
</dbReference>
<reference evidence="2 3" key="1">
    <citation type="submission" date="2016-08" db="EMBL/GenBank/DDBJ databases">
        <title>Draft genome of Fabibacter sp. strain SK-8.</title>
        <authorList>
            <person name="Wong S.-K."/>
            <person name="Hamasaki K."/>
            <person name="Yoshizawa S."/>
        </authorList>
    </citation>
    <scope>NUCLEOTIDE SEQUENCE [LARGE SCALE GENOMIC DNA]</scope>
    <source>
        <strain evidence="2 3">SK-8</strain>
    </source>
</reference>
<dbReference type="STRING" id="1563681.BFP71_17350"/>
<evidence type="ECO:0000256" key="1">
    <source>
        <dbReference type="SAM" id="Phobius"/>
    </source>
</evidence>
<sequence>MQGKDNLENFIRNNRAEFDDKSPSDNVWNAIERDLEPKTTNQLWYWKAAVFLLVGAVTFLLIDRPNQDQVSPNIDEQQALLETANLEKFEELETFYSSIISNKISKLEGVEEDAQFDYLEAEIKNLDVLYSDLKNVFLESQQSEEVLDRLIHILRQKIHLINSELDILESDRLPEEMRKEVGLSM</sequence>
<name>A0A1E5T1D6_9BACT</name>
<proteinExistence type="predicted"/>
<dbReference type="OrthoDB" id="1120747at2"/>
<accession>A0A1E5T1D6</accession>
<dbReference type="RefSeq" id="WP_069836679.1">
    <property type="nucleotide sequence ID" value="NZ_MDGQ01000005.1"/>
</dbReference>
<keyword evidence="3" id="KW-1185">Reference proteome</keyword>
<comment type="caution">
    <text evidence="2">The sequence shown here is derived from an EMBL/GenBank/DDBJ whole genome shotgun (WGS) entry which is preliminary data.</text>
</comment>
<keyword evidence="1" id="KW-0812">Transmembrane</keyword>
<feature type="transmembrane region" description="Helical" evidence="1">
    <location>
        <begin position="43"/>
        <end position="62"/>
    </location>
</feature>